<dbReference type="SUPFAM" id="SSF51905">
    <property type="entry name" value="FAD/NAD(P)-binding domain"/>
    <property type="match status" value="1"/>
</dbReference>
<dbReference type="GO" id="GO:0004499">
    <property type="term" value="F:N,N-dimethylaniline monooxygenase activity"/>
    <property type="evidence" value="ECO:0007669"/>
    <property type="project" value="InterPro"/>
</dbReference>
<evidence type="ECO:0000256" key="1">
    <source>
        <dbReference type="ARBA" id="ARBA00001974"/>
    </source>
</evidence>
<organism evidence="9 10">
    <name type="scientific">Rhodococcus oxybenzonivorans</name>
    <dbReference type="NCBI Taxonomy" id="1990687"/>
    <lineage>
        <taxon>Bacteria</taxon>
        <taxon>Bacillati</taxon>
        <taxon>Actinomycetota</taxon>
        <taxon>Actinomycetes</taxon>
        <taxon>Mycobacteriales</taxon>
        <taxon>Nocardiaceae</taxon>
        <taxon>Rhodococcus</taxon>
    </lineage>
</organism>
<dbReference type="RefSeq" id="WP_109335747.1">
    <property type="nucleotide sequence ID" value="NZ_CP021355.1"/>
</dbReference>
<evidence type="ECO:0000256" key="5">
    <source>
        <dbReference type="ARBA" id="ARBA00022857"/>
    </source>
</evidence>
<evidence type="ECO:0000313" key="10">
    <source>
        <dbReference type="Proteomes" id="UP000245711"/>
    </source>
</evidence>
<evidence type="ECO:0000313" key="9">
    <source>
        <dbReference type="EMBL" id="AWK76283.1"/>
    </source>
</evidence>
<dbReference type="OrthoDB" id="5168853at2"/>
<dbReference type="GO" id="GO:0050660">
    <property type="term" value="F:flavin adenine dinucleotide binding"/>
    <property type="evidence" value="ECO:0007669"/>
    <property type="project" value="InterPro"/>
</dbReference>
<dbReference type="InterPro" id="IPR036188">
    <property type="entry name" value="FAD/NAD-bd_sf"/>
</dbReference>
<keyword evidence="5" id="KW-0521">NADP</keyword>
<keyword evidence="7 9" id="KW-0503">Monooxygenase</keyword>
<comment type="cofactor">
    <cofactor evidence="1">
        <name>FAD</name>
        <dbReference type="ChEBI" id="CHEBI:57692"/>
    </cofactor>
</comment>
<dbReference type="InterPro" id="IPR050775">
    <property type="entry name" value="FAD-binding_Monooxygenases"/>
</dbReference>
<dbReference type="InterPro" id="IPR020946">
    <property type="entry name" value="Flavin_mOase-like"/>
</dbReference>
<proteinExistence type="inferred from homology"/>
<keyword evidence="10" id="KW-1185">Reference proteome</keyword>
<gene>
    <name evidence="9" type="ORF">CBI38_33010</name>
</gene>
<accession>A0A2S2C641</accession>
<evidence type="ECO:0000256" key="7">
    <source>
        <dbReference type="ARBA" id="ARBA00023033"/>
    </source>
</evidence>
<evidence type="ECO:0000256" key="4">
    <source>
        <dbReference type="ARBA" id="ARBA00022827"/>
    </source>
</evidence>
<dbReference type="GO" id="GO:0050661">
    <property type="term" value="F:NADP binding"/>
    <property type="evidence" value="ECO:0007669"/>
    <property type="project" value="InterPro"/>
</dbReference>
<evidence type="ECO:0000256" key="8">
    <source>
        <dbReference type="SAM" id="MobiDB-lite"/>
    </source>
</evidence>
<evidence type="ECO:0000256" key="3">
    <source>
        <dbReference type="ARBA" id="ARBA00022630"/>
    </source>
</evidence>
<dbReference type="PANTHER" id="PTHR43098:SF3">
    <property type="entry name" value="L-ORNITHINE N(5)-MONOOXYGENASE-RELATED"/>
    <property type="match status" value="1"/>
</dbReference>
<comment type="similarity">
    <text evidence="2">Belongs to the FAD-binding monooxygenase family.</text>
</comment>
<geneLocation type="plasmid" evidence="10">
    <name>prb98</name>
</geneLocation>
<keyword evidence="4" id="KW-0274">FAD</keyword>
<keyword evidence="9" id="KW-0614">Plasmid</keyword>
<dbReference type="AlphaFoldDB" id="A0A2S2C641"/>
<protein>
    <submittedName>
        <fullName evidence="9">Cyclohexanone monooxygenase</fullName>
    </submittedName>
</protein>
<feature type="region of interest" description="Disordered" evidence="8">
    <location>
        <begin position="1"/>
        <end position="20"/>
    </location>
</feature>
<dbReference type="Proteomes" id="UP000245711">
    <property type="component" value="Plasmid pRB98"/>
</dbReference>
<sequence length="557" mass="62821">MALSTQRPVSGRSGEPGASSTATYDAVVIGAGFSGLYALHRLRDTLGLSVRVFEEGGGVGGTWYWNRYPGARCDSESYVYCYSFSKELSQEWQWSGRYPEQHELSAYLEHVADRFELRRDIELNTRVTSAHWCEDRAHWEVETDRGERVTAQYLLTGVGLLAAKRYVPRIEGLDSFEGEWHHTGRWPQQGVDLRGKRVGIIGTGSTGVQAIPVIARDAEHLHVFQRSPQFTIPARHELVDRAFLDDIKAHYDDVWRKTHWSAGGFPWEHNGLSALEVTPAERQATLEWLWAEGGFKFVFGSYKDLLVDRRANDFVSEFIRSKIRERVNDPAVAEKLLPVDHPFGSRRPIVDTNYFETYNRDNVTLVDIRDNPITEITPKGIRTEDGDVDLDVIVFATGFDAVTGPFFRIDIRGKDGLTLKEHWNEGPRSYLGLANTGFPNLFTIFGPGSTFPNAPVGIEHHVDWIADCIRHMRQNGADVVEASPEAEEAWMDRLRGEADKTLVPLADSWLTGANIPGKRRQVLIFIGHFGHYRKLVDAVATNGYQGFEFASQRVVTA</sequence>
<reference evidence="9 10" key="1">
    <citation type="submission" date="2017-05" db="EMBL/GenBank/DDBJ databases">
        <title>Isolation of Rhodococcus sp. S2-17 biodegrading of BP-3.</title>
        <authorList>
            <person name="Lee Y."/>
            <person name="Kim K.H."/>
            <person name="Chun B.H."/>
            <person name="Jung H.S."/>
            <person name="Jeon C.O."/>
        </authorList>
    </citation>
    <scope>NUCLEOTIDE SEQUENCE [LARGE SCALE GENOMIC DNA]</scope>
    <source>
        <strain evidence="9 10">S2-17</strain>
        <plasmid evidence="10">prb98</plasmid>
    </source>
</reference>
<dbReference type="EMBL" id="CP021355">
    <property type="protein sequence ID" value="AWK76283.1"/>
    <property type="molecule type" value="Genomic_DNA"/>
</dbReference>
<keyword evidence="6" id="KW-0560">Oxidoreductase</keyword>
<dbReference type="KEGG" id="roz:CBI38_33010"/>
<dbReference type="Pfam" id="PF00743">
    <property type="entry name" value="FMO-like"/>
    <property type="match status" value="1"/>
</dbReference>
<keyword evidence="3" id="KW-0285">Flavoprotein</keyword>
<evidence type="ECO:0000256" key="2">
    <source>
        <dbReference type="ARBA" id="ARBA00010139"/>
    </source>
</evidence>
<name>A0A2S2C641_9NOCA</name>
<dbReference type="PANTHER" id="PTHR43098">
    <property type="entry name" value="L-ORNITHINE N(5)-MONOOXYGENASE-RELATED"/>
    <property type="match status" value="1"/>
</dbReference>
<evidence type="ECO:0000256" key="6">
    <source>
        <dbReference type="ARBA" id="ARBA00023002"/>
    </source>
</evidence>
<dbReference type="Gene3D" id="3.50.50.60">
    <property type="entry name" value="FAD/NAD(P)-binding domain"/>
    <property type="match status" value="2"/>
</dbReference>